<dbReference type="CDD" id="cd00060">
    <property type="entry name" value="FHA"/>
    <property type="match status" value="1"/>
</dbReference>
<name>A0A166KUC0_NODSP</name>
<accession>A0A166KUC0</accession>
<gene>
    <name evidence="2" type="ORF">A2T98_01445</name>
</gene>
<dbReference type="RefSeq" id="WP_063871250.1">
    <property type="nucleotide sequence ID" value="NZ_CAWMRI010000015.1"/>
</dbReference>
<proteinExistence type="predicted"/>
<evidence type="ECO:0000259" key="1">
    <source>
        <dbReference type="PROSITE" id="PS50006"/>
    </source>
</evidence>
<sequence>MITCSTCGYDQNPEDAEFCGACGSELQSIATPAITTPAPTVIQPEIPSPQIPQPNYPTPTPTAPTFPTTTAIAKLIPKQPGSPVPEFVLDSNAIVGIFDPDMGPVDIDLETFFGGETVSRNHAEIYQQGGVWQVKDLGSTNGVFIKPVGQTRFGARITTPETVNPGDEIAFGKVRFLFQTH</sequence>
<dbReference type="InterPro" id="IPR000253">
    <property type="entry name" value="FHA_dom"/>
</dbReference>
<evidence type="ECO:0000313" key="2">
    <source>
        <dbReference type="EMBL" id="KZL51553.1"/>
    </source>
</evidence>
<evidence type="ECO:0000313" key="3">
    <source>
        <dbReference type="Proteomes" id="UP000076555"/>
    </source>
</evidence>
<protein>
    <recommendedName>
        <fullName evidence="1">FHA domain-containing protein</fullName>
    </recommendedName>
</protein>
<dbReference type="OrthoDB" id="424711at2"/>
<organism evidence="2 3">
    <name type="scientific">Nodularia spumigena CENA596</name>
    <dbReference type="NCBI Taxonomy" id="1819295"/>
    <lineage>
        <taxon>Bacteria</taxon>
        <taxon>Bacillati</taxon>
        <taxon>Cyanobacteriota</taxon>
        <taxon>Cyanophyceae</taxon>
        <taxon>Nostocales</taxon>
        <taxon>Nodulariaceae</taxon>
        <taxon>Nodularia</taxon>
    </lineage>
</organism>
<dbReference type="EMBL" id="LWAJ01000015">
    <property type="protein sequence ID" value="KZL51553.1"/>
    <property type="molecule type" value="Genomic_DNA"/>
</dbReference>
<dbReference type="Gene3D" id="2.60.200.20">
    <property type="match status" value="1"/>
</dbReference>
<dbReference type="InterPro" id="IPR008984">
    <property type="entry name" value="SMAD_FHA_dom_sf"/>
</dbReference>
<dbReference type="AlphaFoldDB" id="A0A166KUC0"/>
<dbReference type="SUPFAM" id="SSF49879">
    <property type="entry name" value="SMAD/FHA domain"/>
    <property type="match status" value="1"/>
</dbReference>
<comment type="caution">
    <text evidence="2">The sequence shown here is derived from an EMBL/GenBank/DDBJ whole genome shotgun (WGS) entry which is preliminary data.</text>
</comment>
<dbReference type="PROSITE" id="PS50006">
    <property type="entry name" value="FHA_DOMAIN"/>
    <property type="match status" value="1"/>
</dbReference>
<dbReference type="Proteomes" id="UP000076555">
    <property type="component" value="Unassembled WGS sequence"/>
</dbReference>
<reference evidence="2 3" key="1">
    <citation type="submission" date="2016-04" db="EMBL/GenBank/DDBJ databases">
        <title>Draft Genome Assembly of the Bloom-forming Cyanobacterium Nodularia spumigena Strain CENA596 in Shrimp Production Ponds.</title>
        <authorList>
            <person name="Popin R.V."/>
            <person name="Rigonato J."/>
            <person name="Abreu V.A."/>
            <person name="Andreote A.P."/>
            <person name="Silveira S.B."/>
            <person name="Odebrecht C."/>
            <person name="Fiore M.F."/>
        </authorList>
    </citation>
    <scope>NUCLEOTIDE SEQUENCE [LARGE SCALE GENOMIC DNA]</scope>
    <source>
        <strain evidence="2 3">CENA596</strain>
    </source>
</reference>
<feature type="domain" description="FHA" evidence="1">
    <location>
        <begin position="93"/>
        <end position="145"/>
    </location>
</feature>
<dbReference type="Pfam" id="PF00498">
    <property type="entry name" value="FHA"/>
    <property type="match status" value="1"/>
</dbReference>